<dbReference type="KEGG" id="tta:Theth_1314"/>
<dbReference type="PATRIC" id="fig|688269.3.peg.1351"/>
<dbReference type="EMBL" id="CP002351">
    <property type="protein sequence ID" value="AEH51383.1"/>
    <property type="molecule type" value="Genomic_DNA"/>
</dbReference>
<dbReference type="GO" id="GO:0006508">
    <property type="term" value="P:proteolysis"/>
    <property type="evidence" value="ECO:0007669"/>
    <property type="project" value="UniProtKB-KW"/>
</dbReference>
<feature type="domain" description="NlpC/P60" evidence="5">
    <location>
        <begin position="256"/>
        <end position="383"/>
    </location>
</feature>
<sequence length="384" mass="43775" precursor="true">MKYKMLVIISLMILSTLYFGSDQKMESTKIGEVVENVKKTVELLRKEMKIDPRETVFVLNVKEESGKVVLEGKISDINVKEKILNEIQTRFLNVEIKVEQLPSKKLGEKICAVVAVPVLNLGEAPWKDQGKHVVTQARMGELLKLFDEKEGWYLVQMEDNYLGWVYGERIWICDEKELNKFLSNKFALITAKMTPAFASLDGVVAFDKQLVQGTLLPILEHDERWSKLLVPGGREIYVKSQDIKVFPTRDAAFSEKRDAQYIIEIAKQYLGLPYLWGGTTAYGFDCSGFTQFCFKMAGYFLRRDADMQFEQGIPIMDRKELKPGDLVFFQTYKPGPSHVGIYIGDMKYIHSGSNGVAINSFDPSAPDYSQSLDLRYIGARRILP</sequence>
<protein>
    <submittedName>
        <fullName evidence="6">NLP/P60 protein</fullName>
    </submittedName>
</protein>
<dbReference type="HOGENOM" id="CLU_016043_13_2_0"/>
<name>F7YTT8_9THEM</name>
<dbReference type="InterPro" id="IPR000064">
    <property type="entry name" value="NLP_P60_dom"/>
</dbReference>
<keyword evidence="3" id="KW-0378">Hydrolase</keyword>
<evidence type="ECO:0000256" key="2">
    <source>
        <dbReference type="ARBA" id="ARBA00022670"/>
    </source>
</evidence>
<dbReference type="OrthoDB" id="9808890at2"/>
<evidence type="ECO:0000259" key="5">
    <source>
        <dbReference type="PROSITE" id="PS51935"/>
    </source>
</evidence>
<organism evidence="6 7">
    <name type="scientific">Pseudothermotoga thermarum DSM 5069</name>
    <dbReference type="NCBI Taxonomy" id="688269"/>
    <lineage>
        <taxon>Bacteria</taxon>
        <taxon>Thermotogati</taxon>
        <taxon>Thermotogota</taxon>
        <taxon>Thermotogae</taxon>
        <taxon>Thermotogales</taxon>
        <taxon>Thermotogaceae</taxon>
        <taxon>Pseudothermotoga</taxon>
    </lineage>
</organism>
<keyword evidence="7" id="KW-1185">Reference proteome</keyword>
<gene>
    <name evidence="6" type="ORF">Theth_1314</name>
</gene>
<evidence type="ECO:0000256" key="1">
    <source>
        <dbReference type="ARBA" id="ARBA00007074"/>
    </source>
</evidence>
<dbReference type="RefSeq" id="WP_013932600.1">
    <property type="nucleotide sequence ID" value="NC_015707.1"/>
</dbReference>
<dbReference type="Pfam" id="PF18348">
    <property type="entry name" value="SH3_16"/>
    <property type="match status" value="1"/>
</dbReference>
<evidence type="ECO:0000313" key="7">
    <source>
        <dbReference type="Proteomes" id="UP000006804"/>
    </source>
</evidence>
<dbReference type="Gene3D" id="3.90.1720.10">
    <property type="entry name" value="endopeptidase domain like (from Nostoc punctiforme)"/>
    <property type="match status" value="1"/>
</dbReference>
<accession>F7YTT8</accession>
<dbReference type="SUPFAM" id="SSF82057">
    <property type="entry name" value="Prokaryotic SH3-related domain"/>
    <property type="match status" value="1"/>
</dbReference>
<dbReference type="SUPFAM" id="SSF54001">
    <property type="entry name" value="Cysteine proteinases"/>
    <property type="match status" value="1"/>
</dbReference>
<dbReference type="InterPro" id="IPR041382">
    <property type="entry name" value="SH3_16"/>
</dbReference>
<evidence type="ECO:0000256" key="4">
    <source>
        <dbReference type="ARBA" id="ARBA00022807"/>
    </source>
</evidence>
<dbReference type="STRING" id="688269.Theth_1314"/>
<reference evidence="6 7" key="1">
    <citation type="submission" date="2010-11" db="EMBL/GenBank/DDBJ databases">
        <title>The complete genome of Thermotoga thermarum DSM 5069.</title>
        <authorList>
            <consortium name="US DOE Joint Genome Institute (JGI-PGF)"/>
            <person name="Lucas S."/>
            <person name="Copeland A."/>
            <person name="Lapidus A."/>
            <person name="Bruce D."/>
            <person name="Goodwin L."/>
            <person name="Pitluck S."/>
            <person name="Kyrpides N."/>
            <person name="Mavromatis K."/>
            <person name="Ivanova N."/>
            <person name="Zeytun A."/>
            <person name="Brettin T."/>
            <person name="Detter J.C."/>
            <person name="Tapia R."/>
            <person name="Han C."/>
            <person name="Land M."/>
            <person name="Hauser L."/>
            <person name="Markowitz V."/>
            <person name="Cheng J.-F."/>
            <person name="Hugenholtz P."/>
            <person name="Woyke T."/>
            <person name="Wu D."/>
            <person name="Spring S."/>
            <person name="Schroeder M."/>
            <person name="Brambilla E."/>
            <person name="Klenk H.-P."/>
            <person name="Eisen J.A."/>
        </authorList>
    </citation>
    <scope>NUCLEOTIDE SEQUENCE [LARGE SCALE GENOMIC DNA]</scope>
    <source>
        <strain evidence="6 7">DSM 5069</strain>
    </source>
</reference>
<proteinExistence type="inferred from homology"/>
<dbReference type="PROSITE" id="PS51935">
    <property type="entry name" value="NLPC_P60"/>
    <property type="match status" value="1"/>
</dbReference>
<evidence type="ECO:0000313" key="6">
    <source>
        <dbReference type="EMBL" id="AEH51383.1"/>
    </source>
</evidence>
<dbReference type="InterPro" id="IPR051202">
    <property type="entry name" value="Peptidase_C40"/>
</dbReference>
<dbReference type="eggNOG" id="COG0791">
    <property type="taxonomic scope" value="Bacteria"/>
</dbReference>
<dbReference type="GO" id="GO:0008234">
    <property type="term" value="F:cysteine-type peptidase activity"/>
    <property type="evidence" value="ECO:0007669"/>
    <property type="project" value="UniProtKB-KW"/>
</dbReference>
<dbReference type="InterPro" id="IPR038765">
    <property type="entry name" value="Papain-like_cys_pep_sf"/>
</dbReference>
<evidence type="ECO:0000256" key="3">
    <source>
        <dbReference type="ARBA" id="ARBA00022801"/>
    </source>
</evidence>
<dbReference type="PANTHER" id="PTHR47053">
    <property type="entry name" value="MUREIN DD-ENDOPEPTIDASE MEPH-RELATED"/>
    <property type="match status" value="1"/>
</dbReference>
<keyword evidence="4" id="KW-0788">Thiol protease</keyword>
<dbReference type="AlphaFoldDB" id="F7YTT8"/>
<keyword evidence="2" id="KW-0645">Protease</keyword>
<dbReference type="Pfam" id="PF00877">
    <property type="entry name" value="NLPC_P60"/>
    <property type="match status" value="1"/>
</dbReference>
<dbReference type="Proteomes" id="UP000006804">
    <property type="component" value="Chromosome"/>
</dbReference>
<dbReference type="PANTHER" id="PTHR47053:SF1">
    <property type="entry name" value="MUREIN DD-ENDOPEPTIDASE MEPH-RELATED"/>
    <property type="match status" value="1"/>
</dbReference>
<dbReference type="Gene3D" id="2.30.30.40">
    <property type="entry name" value="SH3 Domains"/>
    <property type="match status" value="1"/>
</dbReference>
<comment type="similarity">
    <text evidence="1">Belongs to the peptidase C40 family.</text>
</comment>